<dbReference type="Gene3D" id="3.80.10.10">
    <property type="entry name" value="Ribonuclease Inhibitor"/>
    <property type="match status" value="1"/>
</dbReference>
<dbReference type="SUPFAM" id="SSF52047">
    <property type="entry name" value="RNI-like"/>
    <property type="match status" value="1"/>
</dbReference>
<accession>A0A9P5S614</accession>
<protein>
    <submittedName>
        <fullName evidence="1">Uncharacterized protein</fullName>
    </submittedName>
</protein>
<reference evidence="1" key="1">
    <citation type="journal article" date="2020" name="Fungal Divers.">
        <title>Resolving the Mortierellaceae phylogeny through synthesis of multi-gene phylogenetics and phylogenomics.</title>
        <authorList>
            <person name="Vandepol N."/>
            <person name="Liber J."/>
            <person name="Desiro A."/>
            <person name="Na H."/>
            <person name="Kennedy M."/>
            <person name="Barry K."/>
            <person name="Grigoriev I.V."/>
            <person name="Miller A.N."/>
            <person name="O'Donnell K."/>
            <person name="Stajich J.E."/>
            <person name="Bonito G."/>
        </authorList>
    </citation>
    <scope>NUCLEOTIDE SEQUENCE</scope>
    <source>
        <strain evidence="1">NRRL 6426</strain>
    </source>
</reference>
<dbReference type="Proteomes" id="UP000748756">
    <property type="component" value="Unassembled WGS sequence"/>
</dbReference>
<keyword evidence="2" id="KW-1185">Reference proteome</keyword>
<organism evidence="1 2">
    <name type="scientific">Linnemannia schmuckeri</name>
    <dbReference type="NCBI Taxonomy" id="64567"/>
    <lineage>
        <taxon>Eukaryota</taxon>
        <taxon>Fungi</taxon>
        <taxon>Fungi incertae sedis</taxon>
        <taxon>Mucoromycota</taxon>
        <taxon>Mortierellomycotina</taxon>
        <taxon>Mortierellomycetes</taxon>
        <taxon>Mortierellales</taxon>
        <taxon>Mortierellaceae</taxon>
        <taxon>Linnemannia</taxon>
    </lineage>
</organism>
<dbReference type="AlphaFoldDB" id="A0A9P5S614"/>
<evidence type="ECO:0000313" key="1">
    <source>
        <dbReference type="EMBL" id="KAF9156022.1"/>
    </source>
</evidence>
<dbReference type="EMBL" id="JAAAUQ010000040">
    <property type="protein sequence ID" value="KAF9156022.1"/>
    <property type="molecule type" value="Genomic_DNA"/>
</dbReference>
<name>A0A9P5S614_9FUNG</name>
<comment type="caution">
    <text evidence="1">The sequence shown here is derived from an EMBL/GenBank/DDBJ whole genome shotgun (WGS) entry which is preliminary data.</text>
</comment>
<dbReference type="InterPro" id="IPR032675">
    <property type="entry name" value="LRR_dom_sf"/>
</dbReference>
<gene>
    <name evidence="1" type="ORF">BG015_007588</name>
</gene>
<proteinExistence type="predicted"/>
<sequence>MLPVRAKYFLQFSSHLSALHIENIPIPGEVYAVHWGLAISGITTLESLYLDFITHDKSSSDGIISTIFLYCPPSLKFLSFSIHDIDSAVTVYPDSDPAGDLEVLMLSTKALFGIQQIHQRKDKLIHLTDFKAFNPFSWNYKTFGNMLIHCPHFVSMETFPLTRQDPELLFALSASMQKNTLESLELTAYKDRDSQIGRLVARHATSLRHFEIQNCLGLNAGSFQSVLFNCPGLEVFKVSDTPVRLEDLVEKRWASTKIQKLLVTINTGETWIPWNRTTGTDLTNIRRRRLRDSRYFSDS</sequence>
<evidence type="ECO:0000313" key="2">
    <source>
        <dbReference type="Proteomes" id="UP000748756"/>
    </source>
</evidence>